<dbReference type="RefSeq" id="WP_004871575.1">
    <property type="nucleotide sequence ID" value="NZ_CP005986.1"/>
</dbReference>
<dbReference type="Pfam" id="PF04357">
    <property type="entry name" value="TamB"/>
    <property type="match status" value="1"/>
</dbReference>
<dbReference type="InterPro" id="IPR007452">
    <property type="entry name" value="TamB_C"/>
</dbReference>
<evidence type="ECO:0000256" key="2">
    <source>
        <dbReference type="ARBA" id="ARBA00022692"/>
    </source>
</evidence>
<feature type="domain" description="Translocation and assembly module TamB C-terminal" evidence="5">
    <location>
        <begin position="849"/>
        <end position="1191"/>
    </location>
</feature>
<evidence type="ECO:0000256" key="3">
    <source>
        <dbReference type="ARBA" id="ARBA00022989"/>
    </source>
</evidence>
<keyword evidence="4" id="KW-0472">Membrane</keyword>
<evidence type="ECO:0000313" key="7">
    <source>
        <dbReference type="Proteomes" id="UP000005522"/>
    </source>
</evidence>
<dbReference type="GO" id="GO:0005886">
    <property type="term" value="C:plasma membrane"/>
    <property type="evidence" value="ECO:0007669"/>
    <property type="project" value="InterPro"/>
</dbReference>
<dbReference type="AlphaFoldDB" id="A0A059ZYE4"/>
<keyword evidence="2" id="KW-0812">Transmembrane</keyword>
<evidence type="ECO:0000313" key="6">
    <source>
        <dbReference type="EMBL" id="AIA54932.1"/>
    </source>
</evidence>
<proteinExistence type="predicted"/>
<evidence type="ECO:0000259" key="5">
    <source>
        <dbReference type="Pfam" id="PF04357"/>
    </source>
</evidence>
<keyword evidence="3" id="KW-1133">Transmembrane helix</keyword>
<dbReference type="Proteomes" id="UP000005522">
    <property type="component" value="Chromosome"/>
</dbReference>
<gene>
    <name evidence="6" type="ORF">Acaty_c1061</name>
</gene>
<name>A0A059ZYE4_ACICK</name>
<dbReference type="EMBL" id="CP005986">
    <property type="protein sequence ID" value="AIA54932.1"/>
    <property type="molecule type" value="Genomic_DNA"/>
</dbReference>
<protein>
    <submittedName>
        <fullName evidence="6">Putative exported protein</fullName>
    </submittedName>
</protein>
<dbReference type="KEGG" id="acz:Acaty_c1061"/>
<dbReference type="GO" id="GO:0097347">
    <property type="term" value="C:TAM protein secretion complex"/>
    <property type="evidence" value="ECO:0007669"/>
    <property type="project" value="TreeGrafter"/>
</dbReference>
<evidence type="ECO:0000256" key="4">
    <source>
        <dbReference type="ARBA" id="ARBA00023136"/>
    </source>
</evidence>
<organism evidence="6 7">
    <name type="scientific">Acidithiobacillus caldus (strain ATCC 51756 / DSM 8584 / KU)</name>
    <dbReference type="NCBI Taxonomy" id="637389"/>
    <lineage>
        <taxon>Bacteria</taxon>
        <taxon>Pseudomonadati</taxon>
        <taxon>Pseudomonadota</taxon>
        <taxon>Acidithiobacillia</taxon>
        <taxon>Acidithiobacillales</taxon>
        <taxon>Acidithiobacillaceae</taxon>
        <taxon>Acidithiobacillus</taxon>
    </lineage>
</organism>
<dbReference type="PANTHER" id="PTHR36985:SF1">
    <property type="entry name" value="TRANSLOCATION AND ASSEMBLY MODULE SUBUNIT TAMB"/>
    <property type="match status" value="1"/>
</dbReference>
<sequence length="1191" mass="128668">MRARLLQWLLAGFLLPLATLLALLFWLLFTPSGARWALQQVPGLHYSSLRGTLMTGLDAHDLRYASANLHIAAKRLSWRGHPMDLLTGELRLSHLRLETAQVELPPPAASNTALRLDWPVLPLWTRLFTLSLPDAAIHQLSVIQGSAAPFRLDSASWRELRWDHGWLLADKLAATLPQGQLQADASVGIWARRLSLMAHFSPPASRAAGTTEIVLKTHWKSQGRRGIGGPLEVAYRRGKLTESLTSTLLMAPTRLELGHILLHTPALTSPVHGELRVDLPQTLHGDYQIAGQFTGIRPPLKGKPLKGADVALSLHLRGTPQHYAGSVQLIAAPGIARLQTELQGTAQQLDVRYKGAILGGTLLRAQLQLQFKPHLALHGDLRLQELPTQRLDPALPGQISAELHVDAVKAKAGWQGQSTLRLLPSQIHRQSLQGQARVQFSAAGFDLRDARFYGPGVKLTGSGNLQQGLRLAAYVQQWQGLVPGARGHSSLQATLARTGKAWHGSVQLLAEDLHYRSESLRRAQLHATLSPAQILSADAQVEDLYIGKRQVDLELAATGPLQALHTELKARSAGNRVDLAGELRKTPASWRLQLQTLALDGPEIGPWRLAQPAQVLWQNSGQASIQNFRLNGAHGARIDADGQYSGPKGPAKVDLRLHEIPLDFHDDSMNGGVRGRWDAALKGQCQGSCTLTADWRVQDTVLHWHQDRVAKSLPIQRFVGKLSWQTDGLQLQSDLELGHGFGNMHLHLASPMVLRLPFTLQKQAPLQGTLRTDLAGPLFAALPLKPLQFKDQGSAHLDLTIGGEVAKPQWSGSGRIRDLAFYAPQAGLFVHKIAADLRGNGQELVIDGLQADSGDGQIEGSGSVHWQPALHFQLGIRGNRFTAVNLPQVQAAVSPDLTVRGDSKRIDIAGSVHTDRLRILGTDFGGPQPSSDVVYVKNAKKPSVGPALSADIRVSLGHDAKVLIGGLRAGLAGDLQVRMENGGPPSMDGTLRMVDGHYDIYGNSLTFERGAILFRGPPNAATLDVLAVRTIKNSNSFAVDNRPIQAGVEVNGTLTHPQVSLYSDPSMAQSDILSYLVLGTPSTGLQSQNALLSAAAGQLFSAGSSALFGNHGNGGPGGFDFGVTSNGSNTLSGAMVTLGRYITPDLYLSVGQSIIGQGTVARLRYRLTRNIELQTESGTQNGANIFYRIDF</sequence>
<reference evidence="6 7" key="1">
    <citation type="journal article" date="2009" name="J. Bacteriol.">
        <title>Draft genome sequence of the extremely acidophilic bacterium Acidithiobacillus caldus ATCC 51756 reveals metabolic versatility in the genus Acidithiobacillus.</title>
        <authorList>
            <person name="Valdes J."/>
            <person name="Quatrini R."/>
            <person name="Hallberg K."/>
            <person name="Dopson M."/>
            <person name="Valenzuela P.D."/>
            <person name="Holmes D.S."/>
        </authorList>
    </citation>
    <scope>NUCLEOTIDE SEQUENCE [LARGE SCALE GENOMIC DNA]</scope>
    <source>
        <strain evidence="7">ATCC 51756 / DSM 8584 / KU</strain>
    </source>
</reference>
<dbReference type="eggNOG" id="COG2911">
    <property type="taxonomic scope" value="Bacteria"/>
</dbReference>
<evidence type="ECO:0000256" key="1">
    <source>
        <dbReference type="ARBA" id="ARBA00004167"/>
    </source>
</evidence>
<dbReference type="HOGENOM" id="CLU_002338_2_1_6"/>
<dbReference type="GeneID" id="92931281"/>
<comment type="subcellular location">
    <subcellularLocation>
        <location evidence="1">Membrane</location>
        <topology evidence="1">Single-pass membrane protein</topology>
    </subcellularLocation>
</comment>
<dbReference type="PANTHER" id="PTHR36985">
    <property type="entry name" value="TRANSLOCATION AND ASSEMBLY MODULE SUBUNIT TAMB"/>
    <property type="match status" value="1"/>
</dbReference>
<accession>A0A059ZYE4</accession>
<dbReference type="GO" id="GO:0009306">
    <property type="term" value="P:protein secretion"/>
    <property type="evidence" value="ECO:0007669"/>
    <property type="project" value="InterPro"/>
</dbReference>